<dbReference type="EMBL" id="LVLJ01002165">
    <property type="protein sequence ID" value="OAE26550.1"/>
    <property type="molecule type" value="Genomic_DNA"/>
</dbReference>
<feature type="compositionally biased region" description="Low complexity" evidence="1">
    <location>
        <begin position="42"/>
        <end position="55"/>
    </location>
</feature>
<organism evidence="2 3">
    <name type="scientific">Marchantia polymorpha subsp. ruderalis</name>
    <dbReference type="NCBI Taxonomy" id="1480154"/>
    <lineage>
        <taxon>Eukaryota</taxon>
        <taxon>Viridiplantae</taxon>
        <taxon>Streptophyta</taxon>
        <taxon>Embryophyta</taxon>
        <taxon>Marchantiophyta</taxon>
        <taxon>Marchantiopsida</taxon>
        <taxon>Marchantiidae</taxon>
        <taxon>Marchantiales</taxon>
        <taxon>Marchantiaceae</taxon>
        <taxon>Marchantia</taxon>
    </lineage>
</organism>
<keyword evidence="3" id="KW-1185">Reference proteome</keyword>
<dbReference type="AlphaFoldDB" id="A0A176W0F5"/>
<accession>A0A176W0F5</accession>
<comment type="caution">
    <text evidence="2">The sequence shown here is derived from an EMBL/GenBank/DDBJ whole genome shotgun (WGS) entry which is preliminary data.</text>
</comment>
<evidence type="ECO:0000313" key="2">
    <source>
        <dbReference type="EMBL" id="OAE26550.1"/>
    </source>
</evidence>
<proteinExistence type="predicted"/>
<evidence type="ECO:0000313" key="3">
    <source>
        <dbReference type="Proteomes" id="UP000077202"/>
    </source>
</evidence>
<feature type="compositionally biased region" description="Basic and acidic residues" evidence="1">
    <location>
        <begin position="79"/>
        <end position="101"/>
    </location>
</feature>
<evidence type="ECO:0000256" key="1">
    <source>
        <dbReference type="SAM" id="MobiDB-lite"/>
    </source>
</evidence>
<protein>
    <submittedName>
        <fullName evidence="2">Uncharacterized protein</fullName>
    </submittedName>
</protein>
<feature type="compositionally biased region" description="Acidic residues" evidence="1">
    <location>
        <begin position="102"/>
        <end position="111"/>
    </location>
</feature>
<gene>
    <name evidence="2" type="ORF">AXG93_3817s1130</name>
</gene>
<name>A0A176W0F5_MARPO</name>
<reference evidence="2" key="1">
    <citation type="submission" date="2016-03" db="EMBL/GenBank/DDBJ databases">
        <title>Mechanisms controlling the formation of the plant cell surface in tip-growing cells are functionally conserved among land plants.</title>
        <authorList>
            <person name="Honkanen S."/>
            <person name="Jones V.A."/>
            <person name="Morieri G."/>
            <person name="Champion C."/>
            <person name="Hetherington A.J."/>
            <person name="Kelly S."/>
            <person name="Saint-Marcoux D."/>
            <person name="Proust H."/>
            <person name="Prescott H."/>
            <person name="Dolan L."/>
        </authorList>
    </citation>
    <scope>NUCLEOTIDE SEQUENCE [LARGE SCALE GENOMIC DNA]</scope>
    <source>
        <tissue evidence="2">Whole gametophyte</tissue>
    </source>
</reference>
<dbReference type="Proteomes" id="UP000077202">
    <property type="component" value="Unassembled WGS sequence"/>
</dbReference>
<sequence>MDVDQGRIVRDLPVGASSRKLWLCLSCLASCDAEMHSCTREPSSSPGPGSGPAAPERVAEAGLPPPGPLHFRAGAGRNASDENRSERLQSGETERLGLSRVEEEEEEEEEKEQQTEEEHVCGASPCEALVVGTGSGRWCGAMMMMMMVLVE</sequence>
<feature type="region of interest" description="Disordered" evidence="1">
    <location>
        <begin position="37"/>
        <end position="120"/>
    </location>
</feature>